<dbReference type="GO" id="GO:0016747">
    <property type="term" value="F:acyltransferase activity, transferring groups other than amino-acyl groups"/>
    <property type="evidence" value="ECO:0007669"/>
    <property type="project" value="InterPro"/>
</dbReference>
<dbReference type="RefSeq" id="WP_173416073.1">
    <property type="nucleotide sequence ID" value="NZ_CP054139.1"/>
</dbReference>
<accession>A0A7D4TNY3</accession>
<reference evidence="2 3" key="1">
    <citation type="submission" date="2020-05" db="EMBL/GenBank/DDBJ databases">
        <title>Mucilaginibacter mali sp. nov.</title>
        <authorList>
            <person name="Kim H.S."/>
            <person name="Lee K.C."/>
            <person name="Suh M.K."/>
            <person name="Kim J.-S."/>
            <person name="Han K.-I."/>
            <person name="Eom M.K."/>
            <person name="Shin Y.K."/>
            <person name="Lee J.-S."/>
        </authorList>
    </citation>
    <scope>NUCLEOTIDE SEQUENCE [LARGE SCALE GENOMIC DNA]</scope>
    <source>
        <strain evidence="2 3">G2-14</strain>
    </source>
</reference>
<dbReference type="PROSITE" id="PS51186">
    <property type="entry name" value="GNAT"/>
    <property type="match status" value="1"/>
</dbReference>
<dbReference type="SUPFAM" id="SSF55729">
    <property type="entry name" value="Acyl-CoA N-acyltransferases (Nat)"/>
    <property type="match status" value="1"/>
</dbReference>
<dbReference type="EMBL" id="CP054139">
    <property type="protein sequence ID" value="QKJ31413.1"/>
    <property type="molecule type" value="Genomic_DNA"/>
</dbReference>
<keyword evidence="3" id="KW-1185">Reference proteome</keyword>
<keyword evidence="2" id="KW-0808">Transferase</keyword>
<sequence>MTNPPEIAIEQITQELTWQLRRDILYPGQYKHEMAMPEDDEGTHFGAFYQNKLVGVVSLFNKGADFQFRKFAIDASVQGIGIGRQLLQYITDQAIENGATRLWCNARSTAIGFYAKAGFTITGEPFSKNGFDYVVMERFF</sequence>
<evidence type="ECO:0000313" key="3">
    <source>
        <dbReference type="Proteomes" id="UP000505355"/>
    </source>
</evidence>
<dbReference type="KEGG" id="mmab:HQ865_17125"/>
<evidence type="ECO:0000259" key="1">
    <source>
        <dbReference type="PROSITE" id="PS51186"/>
    </source>
</evidence>
<dbReference type="InterPro" id="IPR000182">
    <property type="entry name" value="GNAT_dom"/>
</dbReference>
<dbReference type="AlphaFoldDB" id="A0A7D4TNY3"/>
<proteinExistence type="predicted"/>
<feature type="domain" description="N-acetyltransferase" evidence="1">
    <location>
        <begin position="7"/>
        <end position="140"/>
    </location>
</feature>
<protein>
    <submittedName>
        <fullName evidence="2">GNAT family N-acetyltransferase</fullName>
    </submittedName>
</protein>
<dbReference type="InterPro" id="IPR016181">
    <property type="entry name" value="Acyl_CoA_acyltransferase"/>
</dbReference>
<dbReference type="Proteomes" id="UP000505355">
    <property type="component" value="Chromosome"/>
</dbReference>
<dbReference type="Pfam" id="PF13673">
    <property type="entry name" value="Acetyltransf_10"/>
    <property type="match status" value="1"/>
</dbReference>
<organism evidence="2 3">
    <name type="scientific">Mucilaginibacter mali</name>
    <dbReference type="NCBI Taxonomy" id="2740462"/>
    <lineage>
        <taxon>Bacteria</taxon>
        <taxon>Pseudomonadati</taxon>
        <taxon>Bacteroidota</taxon>
        <taxon>Sphingobacteriia</taxon>
        <taxon>Sphingobacteriales</taxon>
        <taxon>Sphingobacteriaceae</taxon>
        <taxon>Mucilaginibacter</taxon>
    </lineage>
</organism>
<dbReference type="CDD" id="cd04301">
    <property type="entry name" value="NAT_SF"/>
    <property type="match status" value="1"/>
</dbReference>
<name>A0A7D4TNY3_9SPHI</name>
<gene>
    <name evidence="2" type="ORF">HQ865_17125</name>
</gene>
<dbReference type="Gene3D" id="3.40.630.30">
    <property type="match status" value="1"/>
</dbReference>
<evidence type="ECO:0000313" key="2">
    <source>
        <dbReference type="EMBL" id="QKJ31413.1"/>
    </source>
</evidence>